<evidence type="ECO:0000313" key="1">
    <source>
        <dbReference type="EMBL" id="GFH07613.1"/>
    </source>
</evidence>
<reference evidence="1 2" key="1">
    <citation type="submission" date="2020-02" db="EMBL/GenBank/DDBJ databases">
        <title>Draft genome sequence of Haematococcus lacustris strain NIES-144.</title>
        <authorList>
            <person name="Morimoto D."/>
            <person name="Nakagawa S."/>
            <person name="Yoshida T."/>
            <person name="Sawayama S."/>
        </authorList>
    </citation>
    <scope>NUCLEOTIDE SEQUENCE [LARGE SCALE GENOMIC DNA]</scope>
    <source>
        <strain evidence="1 2">NIES-144</strain>
    </source>
</reference>
<keyword evidence="2" id="KW-1185">Reference proteome</keyword>
<sequence>SLQPSEALPRNKDARSALATFLNSLAMNSLKEPASLAATPSLVTLTPLYHEDVLYPLDAHALAAELSDMRRLKFPSEAERQATLAKWAAELPDLVSADRPEGDASVSIIDYLKSIHGDEFMNFTERVARQAGLSPVDAARITEYDFAVGGALHAWAVELQLW</sequence>
<dbReference type="PANTHER" id="PTHR12741:SF48">
    <property type="entry name" value="1,3-BETA-GLUCAN SYNTHASE COMPONENT FKS1-RELATED"/>
    <property type="match status" value="1"/>
</dbReference>
<protein>
    <submittedName>
        <fullName evidence="1">FKS1_dom1 domain-containing protein</fullName>
    </submittedName>
</protein>
<accession>A0A699YC29</accession>
<feature type="non-terminal residue" evidence="1">
    <location>
        <position position="1"/>
    </location>
</feature>
<dbReference type="GO" id="GO:0005886">
    <property type="term" value="C:plasma membrane"/>
    <property type="evidence" value="ECO:0007669"/>
    <property type="project" value="TreeGrafter"/>
</dbReference>
<dbReference type="PANTHER" id="PTHR12741">
    <property type="entry name" value="LYST-INTERACTING PROTEIN LIP5 DOPAMINE RESPONSIVE PROTEIN DRG-1"/>
    <property type="match status" value="1"/>
</dbReference>
<organism evidence="1 2">
    <name type="scientific">Haematococcus lacustris</name>
    <name type="common">Green alga</name>
    <name type="synonym">Haematococcus pluvialis</name>
    <dbReference type="NCBI Taxonomy" id="44745"/>
    <lineage>
        <taxon>Eukaryota</taxon>
        <taxon>Viridiplantae</taxon>
        <taxon>Chlorophyta</taxon>
        <taxon>core chlorophytes</taxon>
        <taxon>Chlorophyceae</taxon>
        <taxon>CS clade</taxon>
        <taxon>Chlamydomonadales</taxon>
        <taxon>Haematococcaceae</taxon>
        <taxon>Haematococcus</taxon>
    </lineage>
</organism>
<evidence type="ECO:0000313" key="2">
    <source>
        <dbReference type="Proteomes" id="UP000485058"/>
    </source>
</evidence>
<gene>
    <name evidence="1" type="ORF">HaLaN_02441</name>
</gene>
<name>A0A699YC29_HAELA</name>
<proteinExistence type="predicted"/>
<dbReference type="GO" id="GO:0046527">
    <property type="term" value="F:glucosyltransferase activity"/>
    <property type="evidence" value="ECO:0007669"/>
    <property type="project" value="TreeGrafter"/>
</dbReference>
<dbReference type="Proteomes" id="UP000485058">
    <property type="component" value="Unassembled WGS sequence"/>
</dbReference>
<dbReference type="EMBL" id="BLLF01000105">
    <property type="protein sequence ID" value="GFH07613.1"/>
    <property type="molecule type" value="Genomic_DNA"/>
</dbReference>
<comment type="caution">
    <text evidence="1">The sequence shown here is derived from an EMBL/GenBank/DDBJ whole genome shotgun (WGS) entry which is preliminary data.</text>
</comment>
<dbReference type="AlphaFoldDB" id="A0A699YC29"/>